<evidence type="ECO:0000256" key="7">
    <source>
        <dbReference type="RuleBase" id="RU003879"/>
    </source>
</evidence>
<evidence type="ECO:0000256" key="9">
    <source>
        <dbReference type="SAM" id="Phobius"/>
    </source>
</evidence>
<evidence type="ECO:0000256" key="8">
    <source>
        <dbReference type="SAM" id="MobiDB-lite"/>
    </source>
</evidence>
<reference evidence="10 11" key="1">
    <citation type="journal article" date="2020" name="Microorganisms">
        <title>Osmotic Adaptation and Compatible Solute Biosynthesis of Phototrophic Bacteria as Revealed from Genome Analyses.</title>
        <authorList>
            <person name="Imhoff J.F."/>
            <person name="Rahn T."/>
            <person name="Kunzel S."/>
            <person name="Keller A."/>
            <person name="Neulinger S.C."/>
        </authorList>
    </citation>
    <scope>NUCLEOTIDE SEQUENCE [LARGE SCALE GENOMIC DNA]</scope>
    <source>
        <strain evidence="10 11">DSM 15116</strain>
    </source>
</reference>
<dbReference type="EMBL" id="NRSH01000002">
    <property type="protein sequence ID" value="MBK1725510.1"/>
    <property type="molecule type" value="Genomic_DNA"/>
</dbReference>
<sequence length="134" mass="14990">MRLPEPRRREPEEGTVPMINIVFLLLIFFMVAGTLTPESPLSVDPAASEAGEAAPEDPIRVLIDAEGRLALGDEVVDGREGLRRRLQERLEEGPERPVEVKPDAEADAERLLEVMDDLRAAGLERVRLITRRED</sequence>
<comment type="similarity">
    <text evidence="2 7">Belongs to the ExbD/TolR family.</text>
</comment>
<comment type="caution">
    <text evidence="10">The sequence shown here is derived from an EMBL/GenBank/DDBJ whole genome shotgun (WGS) entry which is preliminary data.</text>
</comment>
<evidence type="ECO:0000256" key="5">
    <source>
        <dbReference type="ARBA" id="ARBA00022989"/>
    </source>
</evidence>
<accession>A0ABS1E211</accession>
<keyword evidence="4 7" id="KW-0812">Transmembrane</keyword>
<dbReference type="PANTHER" id="PTHR30558:SF3">
    <property type="entry name" value="BIOPOLYMER TRANSPORT PROTEIN EXBD-RELATED"/>
    <property type="match status" value="1"/>
</dbReference>
<keyword evidence="3" id="KW-1003">Cell membrane</keyword>
<feature type="region of interest" description="Disordered" evidence="8">
    <location>
        <begin position="39"/>
        <end position="58"/>
    </location>
</feature>
<proteinExistence type="inferred from homology"/>
<evidence type="ECO:0000313" key="11">
    <source>
        <dbReference type="Proteomes" id="UP000738126"/>
    </source>
</evidence>
<evidence type="ECO:0000256" key="2">
    <source>
        <dbReference type="ARBA" id="ARBA00005811"/>
    </source>
</evidence>
<name>A0ABS1E211_9GAMM</name>
<evidence type="ECO:0000256" key="1">
    <source>
        <dbReference type="ARBA" id="ARBA00004162"/>
    </source>
</evidence>
<evidence type="ECO:0000313" key="10">
    <source>
        <dbReference type="EMBL" id="MBK1725510.1"/>
    </source>
</evidence>
<evidence type="ECO:0000256" key="4">
    <source>
        <dbReference type="ARBA" id="ARBA00022692"/>
    </source>
</evidence>
<keyword evidence="7" id="KW-0813">Transport</keyword>
<dbReference type="Proteomes" id="UP000738126">
    <property type="component" value="Unassembled WGS sequence"/>
</dbReference>
<protein>
    <recommendedName>
        <fullName evidence="12">Outer membrane transport energization protein ExbD</fullName>
    </recommendedName>
</protein>
<organism evidence="10 11">
    <name type="scientific">Halorhodospira neutriphila</name>
    <dbReference type="NCBI Taxonomy" id="168379"/>
    <lineage>
        <taxon>Bacteria</taxon>
        <taxon>Pseudomonadati</taxon>
        <taxon>Pseudomonadota</taxon>
        <taxon>Gammaproteobacteria</taxon>
        <taxon>Chromatiales</taxon>
        <taxon>Ectothiorhodospiraceae</taxon>
        <taxon>Halorhodospira</taxon>
    </lineage>
</organism>
<keyword evidence="7" id="KW-0653">Protein transport</keyword>
<evidence type="ECO:0000256" key="3">
    <source>
        <dbReference type="ARBA" id="ARBA00022475"/>
    </source>
</evidence>
<evidence type="ECO:0000256" key="6">
    <source>
        <dbReference type="ARBA" id="ARBA00023136"/>
    </source>
</evidence>
<keyword evidence="5 9" id="KW-1133">Transmembrane helix</keyword>
<dbReference type="InterPro" id="IPR003400">
    <property type="entry name" value="ExbD"/>
</dbReference>
<dbReference type="PANTHER" id="PTHR30558">
    <property type="entry name" value="EXBD MEMBRANE COMPONENT OF PMF-DRIVEN MACROMOLECULE IMPORT SYSTEM"/>
    <property type="match status" value="1"/>
</dbReference>
<keyword evidence="6 9" id="KW-0472">Membrane</keyword>
<evidence type="ECO:0008006" key="12">
    <source>
        <dbReference type="Google" id="ProtNLM"/>
    </source>
</evidence>
<keyword evidence="11" id="KW-1185">Reference proteome</keyword>
<comment type="subcellular location">
    <subcellularLocation>
        <location evidence="1">Cell membrane</location>
        <topology evidence="1">Single-pass membrane protein</topology>
    </subcellularLocation>
    <subcellularLocation>
        <location evidence="7">Cell membrane</location>
        <topology evidence="7">Single-pass type II membrane protein</topology>
    </subcellularLocation>
</comment>
<gene>
    <name evidence="10" type="ORF">CKO13_00395</name>
</gene>
<dbReference type="Pfam" id="PF02472">
    <property type="entry name" value="ExbD"/>
    <property type="match status" value="1"/>
</dbReference>
<feature type="transmembrane region" description="Helical" evidence="9">
    <location>
        <begin position="16"/>
        <end position="35"/>
    </location>
</feature>
<dbReference type="RefSeq" id="WP_200255721.1">
    <property type="nucleotide sequence ID" value="NZ_NRSH01000002.1"/>
</dbReference>
<dbReference type="Gene3D" id="3.30.420.270">
    <property type="match status" value="1"/>
</dbReference>